<keyword evidence="1" id="KW-0472">Membrane</keyword>
<dbReference type="OrthoDB" id="124241at2759"/>
<dbReference type="AlphaFoldDB" id="A0A6A4CKC9"/>
<evidence type="ECO:0000256" key="1">
    <source>
        <dbReference type="SAM" id="Phobius"/>
    </source>
</evidence>
<dbReference type="Proteomes" id="UP000434957">
    <property type="component" value="Unassembled WGS sequence"/>
</dbReference>
<evidence type="ECO:0000313" key="5">
    <source>
        <dbReference type="Proteomes" id="UP000434957"/>
    </source>
</evidence>
<dbReference type="InterPro" id="IPR032675">
    <property type="entry name" value="LRR_dom_sf"/>
</dbReference>
<gene>
    <name evidence="3" type="ORF">PR002_g24286</name>
    <name evidence="4" type="ORF">PR003_g25187</name>
</gene>
<evidence type="ECO:0000313" key="4">
    <source>
        <dbReference type="EMBL" id="KAE9290837.1"/>
    </source>
</evidence>
<dbReference type="Proteomes" id="UP000435112">
    <property type="component" value="Unassembled WGS sequence"/>
</dbReference>
<dbReference type="InterPro" id="IPR058256">
    <property type="entry name" value="WLGC"/>
</dbReference>
<feature type="transmembrane region" description="Helical" evidence="1">
    <location>
        <begin position="116"/>
        <end position="136"/>
    </location>
</feature>
<dbReference type="EMBL" id="QXFU01002949">
    <property type="protein sequence ID" value="KAE8979893.1"/>
    <property type="molecule type" value="Genomic_DNA"/>
</dbReference>
<name>A0A6A4CKC9_9STRA</name>
<feature type="domain" description="WLGC" evidence="2">
    <location>
        <begin position="674"/>
        <end position="745"/>
    </location>
</feature>
<keyword evidence="1" id="KW-1133">Transmembrane helix</keyword>
<keyword evidence="5" id="KW-1185">Reference proteome</keyword>
<evidence type="ECO:0000313" key="6">
    <source>
        <dbReference type="Proteomes" id="UP000435112"/>
    </source>
</evidence>
<feature type="transmembrane region" description="Helical" evidence="1">
    <location>
        <begin position="375"/>
        <end position="395"/>
    </location>
</feature>
<dbReference type="SUPFAM" id="SSF52058">
    <property type="entry name" value="L domain-like"/>
    <property type="match status" value="1"/>
</dbReference>
<organism evidence="4 5">
    <name type="scientific">Phytophthora rubi</name>
    <dbReference type="NCBI Taxonomy" id="129364"/>
    <lineage>
        <taxon>Eukaryota</taxon>
        <taxon>Sar</taxon>
        <taxon>Stramenopiles</taxon>
        <taxon>Oomycota</taxon>
        <taxon>Peronosporomycetes</taxon>
        <taxon>Peronosporales</taxon>
        <taxon>Peronosporaceae</taxon>
        <taxon>Phytophthora</taxon>
    </lineage>
</organism>
<reference evidence="4 5" key="1">
    <citation type="submission" date="2018-08" db="EMBL/GenBank/DDBJ databases">
        <title>Genomic investigation of the strawberry pathogen Phytophthora fragariae indicates pathogenicity is determined by transcriptional variation in three key races.</title>
        <authorList>
            <person name="Adams T.M."/>
            <person name="Armitage A.D."/>
            <person name="Sobczyk M.K."/>
            <person name="Bates H.J."/>
            <person name="Dunwell J.M."/>
            <person name="Nellist C.F."/>
            <person name="Harrison R.J."/>
        </authorList>
    </citation>
    <scope>NUCLEOTIDE SEQUENCE [LARGE SCALE GENOMIC DNA]</scope>
    <source>
        <strain evidence="3 6">SCRP324</strain>
        <strain evidence="4 5">SCRP333</strain>
    </source>
</reference>
<keyword evidence="1" id="KW-0812">Transmembrane</keyword>
<accession>A0A6A4CKC9</accession>
<evidence type="ECO:0000259" key="2">
    <source>
        <dbReference type="Pfam" id="PF26605"/>
    </source>
</evidence>
<feature type="transmembrane region" description="Helical" evidence="1">
    <location>
        <begin position="224"/>
        <end position="244"/>
    </location>
</feature>
<sequence>MTSLSVREAFNGSMNSKNSPAVRSIRILPQQPSNSLGGKCPVVANHGVSAVKPDSFFEAFGSIGILLLLGAGVSVCWTAWLIILSIAPNDTANYLMDTADLDDGYFWLIADPEPELMSVNTFVLVGLAVSYIHVMLKMTVLRNSSFRIAPVGPRREEVSVSPIWAARLPHIGDYLQQAASFWLELTGYYGQYRKFWNVLFKVGDLIVESIQLNHLLEAGFSVSLCYGYTALISMSCLSQAFFILHPVAHSAFTEVLVDTVFDMTFAVGCPIFLLGYSYTMFNLDRGIARLNLRVYPPGSFQRQARMQADPIATTLFRFCFDSLRTLTWSSLLIRLVMNISFSYRLTRLVEVIYQRRKNTRTTSSKVAKLKAQRDVPRWVGVVFLTASAFALAYTGKAIAESQNSCNAHPQCVAFAYRWDQQDACPCLALVDVDKAPKTYEEWIHPIDVSEIVRTLALSGDLQVLQLTNRQMTLWPEELQRCTNLVYLSLCYTGVEIIPDWFKVFHKLEFFDIEGKFGDTNVVKMPSDAFSRMNSLTFLHFGYLPLLLELPSFKGLSNLKSMSLAILLSISSLPELKPLVKLQRLELVAMYSLQRLPDLTSNQHLKHLVLVNAPLCCNGFLGKCNQSHPACNGPTCLPSSDHISDANLAIFTTQPAACDPNALYFPPPKPIAKYQVDMCGGVMYRRCYDPVYQSADVEVVGICMNNFFQVISCSSFDIYAINGRQQEIIHGFGLPCDPVEEAWLGCVKP</sequence>
<proteinExistence type="predicted"/>
<dbReference type="EMBL" id="QXFT01002971">
    <property type="protein sequence ID" value="KAE9290837.1"/>
    <property type="molecule type" value="Genomic_DNA"/>
</dbReference>
<dbReference type="Pfam" id="PF26605">
    <property type="entry name" value="WLGC"/>
    <property type="match status" value="1"/>
</dbReference>
<feature type="transmembrane region" description="Helical" evidence="1">
    <location>
        <begin position="65"/>
        <end position="87"/>
    </location>
</feature>
<protein>
    <recommendedName>
        <fullName evidence="2">WLGC domain-containing protein</fullName>
    </recommendedName>
</protein>
<comment type="caution">
    <text evidence="4">The sequence shown here is derived from an EMBL/GenBank/DDBJ whole genome shotgun (WGS) entry which is preliminary data.</text>
</comment>
<feature type="transmembrane region" description="Helical" evidence="1">
    <location>
        <begin position="264"/>
        <end position="283"/>
    </location>
</feature>
<evidence type="ECO:0000313" key="3">
    <source>
        <dbReference type="EMBL" id="KAE8979893.1"/>
    </source>
</evidence>
<dbReference type="Gene3D" id="3.80.10.10">
    <property type="entry name" value="Ribonuclease Inhibitor"/>
    <property type="match status" value="1"/>
</dbReference>